<dbReference type="GO" id="GO:0031982">
    <property type="term" value="C:vesicle"/>
    <property type="evidence" value="ECO:0007669"/>
    <property type="project" value="TreeGrafter"/>
</dbReference>
<dbReference type="PANTHER" id="PTHR11010">
    <property type="entry name" value="PROTEASE S28 PRO-X CARBOXYPEPTIDASE-RELATED"/>
    <property type="match status" value="1"/>
</dbReference>
<dbReference type="Proteomes" id="UP001066276">
    <property type="component" value="Chromosome 6"/>
</dbReference>
<dbReference type="GO" id="GO:0070008">
    <property type="term" value="F:serine-type exopeptidase activity"/>
    <property type="evidence" value="ECO:0007669"/>
    <property type="project" value="InterPro"/>
</dbReference>
<evidence type="ECO:0000313" key="7">
    <source>
        <dbReference type="Proteomes" id="UP001066276"/>
    </source>
</evidence>
<gene>
    <name evidence="6" type="ORF">NDU88_011984</name>
</gene>
<dbReference type="InterPro" id="IPR008758">
    <property type="entry name" value="Peptidase_S28"/>
</dbReference>
<protein>
    <submittedName>
        <fullName evidence="6">Uncharacterized protein</fullName>
    </submittedName>
</protein>
<keyword evidence="4" id="KW-0378">Hydrolase</keyword>
<dbReference type="Gene3D" id="3.40.50.1820">
    <property type="entry name" value="alpha/beta hydrolase"/>
    <property type="match status" value="1"/>
</dbReference>
<evidence type="ECO:0000256" key="5">
    <source>
        <dbReference type="ARBA" id="ARBA00023180"/>
    </source>
</evidence>
<proteinExistence type="inferred from homology"/>
<dbReference type="PANTHER" id="PTHR11010:SF107">
    <property type="entry name" value="DIPEPTIDYL PEPTIDASE 2"/>
    <property type="match status" value="1"/>
</dbReference>
<keyword evidence="2" id="KW-0645">Protease</keyword>
<dbReference type="InterPro" id="IPR029058">
    <property type="entry name" value="AB_hydrolase_fold"/>
</dbReference>
<keyword evidence="5" id="KW-0325">Glycoprotein</keyword>
<sequence>MSGAEESFHQVSSCTEITLTFGSNNVTDMFPEIRFPDTVREQYCFNKWHVRPRREWLQTEFWGSDLKAASNIIFSNGDLDPWANGGVRSNLSASLIAINIQNSAHQMDLRYRDSKELNQRLHEERAYLIGGFDLLIGAEKERKRNVERAWREECQEEAIEDPWEPD</sequence>
<evidence type="ECO:0000256" key="1">
    <source>
        <dbReference type="ARBA" id="ARBA00011079"/>
    </source>
</evidence>
<comment type="caution">
    <text evidence="6">The sequence shown here is derived from an EMBL/GenBank/DDBJ whole genome shotgun (WGS) entry which is preliminary data.</text>
</comment>
<dbReference type="Pfam" id="PF05577">
    <property type="entry name" value="Peptidase_S28"/>
    <property type="match status" value="1"/>
</dbReference>
<name>A0AAV7R3C3_PLEWA</name>
<dbReference type="GO" id="GO:0006508">
    <property type="term" value="P:proteolysis"/>
    <property type="evidence" value="ECO:0007669"/>
    <property type="project" value="UniProtKB-KW"/>
</dbReference>
<evidence type="ECO:0000256" key="4">
    <source>
        <dbReference type="ARBA" id="ARBA00022801"/>
    </source>
</evidence>
<organism evidence="6 7">
    <name type="scientific">Pleurodeles waltl</name>
    <name type="common">Iberian ribbed newt</name>
    <dbReference type="NCBI Taxonomy" id="8319"/>
    <lineage>
        <taxon>Eukaryota</taxon>
        <taxon>Metazoa</taxon>
        <taxon>Chordata</taxon>
        <taxon>Craniata</taxon>
        <taxon>Vertebrata</taxon>
        <taxon>Euteleostomi</taxon>
        <taxon>Amphibia</taxon>
        <taxon>Batrachia</taxon>
        <taxon>Caudata</taxon>
        <taxon>Salamandroidea</taxon>
        <taxon>Salamandridae</taxon>
        <taxon>Pleurodelinae</taxon>
        <taxon>Pleurodeles</taxon>
    </lineage>
</organism>
<reference evidence="6" key="1">
    <citation type="journal article" date="2022" name="bioRxiv">
        <title>Sequencing and chromosome-scale assembly of the giantPleurodeles waltlgenome.</title>
        <authorList>
            <person name="Brown T."/>
            <person name="Elewa A."/>
            <person name="Iarovenko S."/>
            <person name="Subramanian E."/>
            <person name="Araus A.J."/>
            <person name="Petzold A."/>
            <person name="Susuki M."/>
            <person name="Suzuki K.-i.T."/>
            <person name="Hayashi T."/>
            <person name="Toyoda A."/>
            <person name="Oliveira C."/>
            <person name="Osipova E."/>
            <person name="Leigh N.D."/>
            <person name="Simon A."/>
            <person name="Yun M.H."/>
        </authorList>
    </citation>
    <scope>NUCLEOTIDE SEQUENCE</scope>
    <source>
        <strain evidence="6">20211129_DDA</strain>
        <tissue evidence="6">Liver</tissue>
    </source>
</reference>
<dbReference type="GO" id="GO:0008239">
    <property type="term" value="F:dipeptidyl-peptidase activity"/>
    <property type="evidence" value="ECO:0007669"/>
    <property type="project" value="TreeGrafter"/>
</dbReference>
<keyword evidence="3" id="KW-0732">Signal</keyword>
<evidence type="ECO:0000256" key="2">
    <source>
        <dbReference type="ARBA" id="ARBA00022670"/>
    </source>
</evidence>
<accession>A0AAV7R3C3</accession>
<evidence type="ECO:0000313" key="6">
    <source>
        <dbReference type="EMBL" id="KAJ1145699.1"/>
    </source>
</evidence>
<dbReference type="AlphaFoldDB" id="A0AAV7R3C3"/>
<comment type="similarity">
    <text evidence="1">Belongs to the peptidase S28 family.</text>
</comment>
<keyword evidence="7" id="KW-1185">Reference proteome</keyword>
<dbReference type="EMBL" id="JANPWB010000010">
    <property type="protein sequence ID" value="KAJ1145699.1"/>
    <property type="molecule type" value="Genomic_DNA"/>
</dbReference>
<evidence type="ECO:0000256" key="3">
    <source>
        <dbReference type="ARBA" id="ARBA00022729"/>
    </source>
</evidence>